<dbReference type="InterPro" id="IPR043519">
    <property type="entry name" value="NT_sf"/>
</dbReference>
<gene>
    <name evidence="3" type="ORF">D3H35_28000</name>
</gene>
<evidence type="ECO:0008006" key="5">
    <source>
        <dbReference type="Google" id="ProtNLM"/>
    </source>
</evidence>
<dbReference type="EMBL" id="QXJM01000052">
    <property type="protein sequence ID" value="RIE00580.1"/>
    <property type="molecule type" value="Genomic_DNA"/>
</dbReference>
<dbReference type="InterPro" id="IPR005105">
    <property type="entry name" value="GlnD_Uridyltrans_N"/>
</dbReference>
<dbReference type="GO" id="GO:0008773">
    <property type="term" value="F:[protein-PII] uridylyltransferase activity"/>
    <property type="evidence" value="ECO:0007669"/>
    <property type="project" value="InterPro"/>
</dbReference>
<evidence type="ECO:0000259" key="1">
    <source>
        <dbReference type="Pfam" id="PF03445"/>
    </source>
</evidence>
<reference evidence="3 4" key="1">
    <citation type="submission" date="2018-09" db="EMBL/GenBank/DDBJ databases">
        <title>Cohnella cavernae sp. nov., isolated from a karst cave.</title>
        <authorList>
            <person name="Zhu H."/>
        </authorList>
    </citation>
    <scope>NUCLEOTIDE SEQUENCE [LARGE SCALE GENOMIC DNA]</scope>
    <source>
        <strain evidence="3 4">K2E09-144</strain>
    </source>
</reference>
<name>A0A398CCY9_9BACL</name>
<dbReference type="OrthoDB" id="9810963at2"/>
<dbReference type="Proteomes" id="UP000266340">
    <property type="component" value="Unassembled WGS sequence"/>
</dbReference>
<sequence>MSRSRWEKRLQQEIGSASDPEMLQMLRNKEQNRLLALVSISPINSVVDAMNELQDAIISRALELVENDLARLGLGAPPVPYAYFLFGSGGRSEQTMTSDQDSGIVYANPANDDEKERCELYFEQFGQTAVQYLVRAGYPPCEGNVIASNPEWRLSLHDWERKIDGYFNEPSWENVRHLLIIADGRKVAGDISMAEEFRERFFSDMLSNSVIVRRMMENTLRHKVLVGAFGQLLRERYGKDSGSLDIKYGAYIPMVNAFRLLAVQAGIHESSTLGRIAGLQHAGVLTLGEAEEASSAFSFLLRLRLLTLGNGKIPRDQLTKELTQPLKKALKIGKKVQRKVERELQYRFGGR</sequence>
<dbReference type="Pfam" id="PF10335">
    <property type="entry name" value="DUF294_C"/>
    <property type="match status" value="1"/>
</dbReference>
<evidence type="ECO:0000313" key="3">
    <source>
        <dbReference type="EMBL" id="RIE00580.1"/>
    </source>
</evidence>
<evidence type="ECO:0000259" key="2">
    <source>
        <dbReference type="Pfam" id="PF10335"/>
    </source>
</evidence>
<proteinExistence type="predicted"/>
<dbReference type="Gene3D" id="3.30.460.10">
    <property type="entry name" value="Beta Polymerase, domain 2"/>
    <property type="match status" value="1"/>
</dbReference>
<feature type="domain" description="Protein-PII uridylyltransferase N-terminal" evidence="1">
    <location>
        <begin position="43"/>
        <end position="171"/>
    </location>
</feature>
<dbReference type="CDD" id="cd05401">
    <property type="entry name" value="NT_GlnE_GlnD_like"/>
    <property type="match status" value="1"/>
</dbReference>
<dbReference type="Pfam" id="PF03445">
    <property type="entry name" value="DUF294"/>
    <property type="match status" value="1"/>
</dbReference>
<dbReference type="InterPro" id="IPR018821">
    <property type="entry name" value="DUF294_put_nucleoTrafse_sb-bd"/>
</dbReference>
<accession>A0A398CCY9</accession>
<feature type="domain" description="DUF294" evidence="2">
    <location>
        <begin position="211"/>
        <end position="343"/>
    </location>
</feature>
<dbReference type="AlphaFoldDB" id="A0A398CCY9"/>
<dbReference type="RefSeq" id="WP_119152401.1">
    <property type="nucleotide sequence ID" value="NZ_JBHSOV010000006.1"/>
</dbReference>
<comment type="caution">
    <text evidence="3">The sequence shown here is derived from an EMBL/GenBank/DDBJ whole genome shotgun (WGS) entry which is preliminary data.</text>
</comment>
<evidence type="ECO:0000313" key="4">
    <source>
        <dbReference type="Proteomes" id="UP000266340"/>
    </source>
</evidence>
<organism evidence="3 4">
    <name type="scientific">Cohnella faecalis</name>
    <dbReference type="NCBI Taxonomy" id="2315694"/>
    <lineage>
        <taxon>Bacteria</taxon>
        <taxon>Bacillati</taxon>
        <taxon>Bacillota</taxon>
        <taxon>Bacilli</taxon>
        <taxon>Bacillales</taxon>
        <taxon>Paenibacillaceae</taxon>
        <taxon>Cohnella</taxon>
    </lineage>
</organism>
<protein>
    <recommendedName>
        <fullName evidence="5">Signal transduction protein</fullName>
    </recommendedName>
</protein>
<keyword evidence="4" id="KW-1185">Reference proteome</keyword>